<dbReference type="AlphaFoldDB" id="F0XIL1"/>
<dbReference type="PANTHER" id="PTHR37451:SF3">
    <property type="entry name" value="MARVEL DOMAIN-CONTAINING PROTEIN"/>
    <property type="match status" value="1"/>
</dbReference>
<feature type="domain" description="MARVEL" evidence="7">
    <location>
        <begin position="15"/>
        <end position="130"/>
    </location>
</feature>
<evidence type="ECO:0000256" key="6">
    <source>
        <dbReference type="SAM" id="Phobius"/>
    </source>
</evidence>
<reference evidence="8 9" key="1">
    <citation type="journal article" date="2011" name="Proc. Natl. Acad. Sci. U.S.A.">
        <title>Genome and transcriptome analyses of the mountain pine beetle-fungal symbiont Grosmannia clavigera, a lodgepole pine pathogen.</title>
        <authorList>
            <person name="DiGuistini S."/>
            <person name="Wang Y."/>
            <person name="Liao N.Y."/>
            <person name="Taylor G."/>
            <person name="Tanguay P."/>
            <person name="Feau N."/>
            <person name="Henrissat B."/>
            <person name="Chan S.K."/>
            <person name="Hesse-Orce U."/>
            <person name="Alamouti S.M."/>
            <person name="Tsui C.K.M."/>
            <person name="Docking R.T."/>
            <person name="Levasseur A."/>
            <person name="Haridas S."/>
            <person name="Robertson G."/>
            <person name="Birol I."/>
            <person name="Holt R.A."/>
            <person name="Marra M.A."/>
            <person name="Hamelin R.C."/>
            <person name="Hirst M."/>
            <person name="Jones S.J.M."/>
            <person name="Bohlmann J."/>
            <person name="Breuil C."/>
        </authorList>
    </citation>
    <scope>NUCLEOTIDE SEQUENCE [LARGE SCALE GENOMIC DNA]</scope>
    <source>
        <strain evidence="9">kw1407 / UAMH 11150</strain>
    </source>
</reference>
<dbReference type="STRING" id="655863.F0XIL1"/>
<feature type="transmembrane region" description="Helical" evidence="6">
    <location>
        <begin position="16"/>
        <end position="37"/>
    </location>
</feature>
<evidence type="ECO:0000256" key="3">
    <source>
        <dbReference type="ARBA" id="ARBA00022989"/>
    </source>
</evidence>
<dbReference type="RefSeq" id="XP_014172029.1">
    <property type="nucleotide sequence ID" value="XM_014316554.1"/>
</dbReference>
<dbReference type="InParanoid" id="F0XIL1"/>
<keyword evidence="3 6" id="KW-1133">Transmembrane helix</keyword>
<evidence type="ECO:0000313" key="9">
    <source>
        <dbReference type="Proteomes" id="UP000007796"/>
    </source>
</evidence>
<feature type="compositionally biased region" description="Basic and acidic residues" evidence="5">
    <location>
        <begin position="320"/>
        <end position="340"/>
    </location>
</feature>
<name>F0XIL1_GROCL</name>
<dbReference type="GO" id="GO:0016020">
    <property type="term" value="C:membrane"/>
    <property type="evidence" value="ECO:0007669"/>
    <property type="project" value="UniProtKB-SubCell"/>
</dbReference>
<sequence length="340" mass="36802">MFEFEINAEHIPLYKLVLHILQLVLSFVCWCLEIAVFRSKNATVNGQCGWAFGVCFLSAPAWLYLIGAPRFPRTRRFAEPHVMVAVDAIFCIIWLSAFAAQAAYNTADKCGEGCRLSKAIVALGVINTYVSFSFVLLSSLLCSPPASLLFGITTFVSLYTLKYYQLNGQLPGYDRLGGPKNVQNIDPDMAAFSAAPMGEEPYARLNDMDNDHDHDNDNEEYRSDLGGGYGGASSQLDTSYGGASSQLGTSYGNPDNTYGSYLDPIQRPYAGGSSISGVSTGDPFDDGRTMATSALRPAASAASLSSVGAPSSYMSPTVHDAYDDDHGRPVRFPEADYDRN</sequence>
<dbReference type="eggNOG" id="ENOG502S5J2">
    <property type="taxonomic scope" value="Eukaryota"/>
</dbReference>
<accession>F0XIL1</accession>
<feature type="region of interest" description="Disordered" evidence="5">
    <location>
        <begin position="202"/>
        <end position="248"/>
    </location>
</feature>
<keyword evidence="4 6" id="KW-0472">Membrane</keyword>
<keyword evidence="2 6" id="KW-0812">Transmembrane</keyword>
<feature type="transmembrane region" description="Helical" evidence="6">
    <location>
        <begin position="82"/>
        <end position="104"/>
    </location>
</feature>
<dbReference type="InterPro" id="IPR008253">
    <property type="entry name" value="Marvel"/>
</dbReference>
<dbReference type="GeneID" id="25979282"/>
<feature type="compositionally biased region" description="Polar residues" evidence="5">
    <location>
        <begin position="232"/>
        <end position="248"/>
    </location>
</feature>
<feature type="compositionally biased region" description="Basic and acidic residues" evidence="5">
    <location>
        <begin position="206"/>
        <end position="223"/>
    </location>
</feature>
<comment type="subcellular location">
    <subcellularLocation>
        <location evidence="1">Membrane</location>
        <topology evidence="1">Multi-pass membrane protein</topology>
    </subcellularLocation>
</comment>
<evidence type="ECO:0000256" key="1">
    <source>
        <dbReference type="ARBA" id="ARBA00004141"/>
    </source>
</evidence>
<feature type="transmembrane region" description="Helical" evidence="6">
    <location>
        <begin position="116"/>
        <end position="137"/>
    </location>
</feature>
<gene>
    <name evidence="8" type="ORF">CMQ_5908</name>
</gene>
<evidence type="ECO:0000256" key="5">
    <source>
        <dbReference type="SAM" id="MobiDB-lite"/>
    </source>
</evidence>
<dbReference type="PANTHER" id="PTHR37451">
    <property type="entry name" value="MARVEL DOMAIN"/>
    <property type="match status" value="1"/>
</dbReference>
<organism evidence="9">
    <name type="scientific">Grosmannia clavigera (strain kw1407 / UAMH 11150)</name>
    <name type="common">Blue stain fungus</name>
    <name type="synonym">Graphiocladiella clavigera</name>
    <dbReference type="NCBI Taxonomy" id="655863"/>
    <lineage>
        <taxon>Eukaryota</taxon>
        <taxon>Fungi</taxon>
        <taxon>Dikarya</taxon>
        <taxon>Ascomycota</taxon>
        <taxon>Pezizomycotina</taxon>
        <taxon>Sordariomycetes</taxon>
        <taxon>Sordariomycetidae</taxon>
        <taxon>Ophiostomatales</taxon>
        <taxon>Ophiostomataceae</taxon>
        <taxon>Leptographium</taxon>
    </lineage>
</organism>
<feature type="transmembrane region" description="Helical" evidence="6">
    <location>
        <begin position="49"/>
        <end position="67"/>
    </location>
</feature>
<evidence type="ECO:0000259" key="7">
    <source>
        <dbReference type="Pfam" id="PF01284"/>
    </source>
</evidence>
<dbReference type="Proteomes" id="UP000007796">
    <property type="component" value="Unassembled WGS sequence"/>
</dbReference>
<evidence type="ECO:0000256" key="4">
    <source>
        <dbReference type="ARBA" id="ARBA00023136"/>
    </source>
</evidence>
<feature type="compositionally biased region" description="Low complexity" evidence="5">
    <location>
        <begin position="297"/>
        <end position="312"/>
    </location>
</feature>
<feature type="region of interest" description="Disordered" evidence="5">
    <location>
        <begin position="297"/>
        <end position="340"/>
    </location>
</feature>
<evidence type="ECO:0000313" key="8">
    <source>
        <dbReference type="EMBL" id="EFX02547.1"/>
    </source>
</evidence>
<proteinExistence type="predicted"/>
<dbReference type="Pfam" id="PF01284">
    <property type="entry name" value="MARVEL"/>
    <property type="match status" value="1"/>
</dbReference>
<keyword evidence="9" id="KW-1185">Reference proteome</keyword>
<dbReference type="HOGENOM" id="CLU_063111_1_0_1"/>
<protein>
    <submittedName>
        <fullName evidence="8">Chaperone-binding protein</fullName>
    </submittedName>
</protein>
<evidence type="ECO:0000256" key="2">
    <source>
        <dbReference type="ARBA" id="ARBA00022692"/>
    </source>
</evidence>
<dbReference type="OrthoDB" id="5284712at2759"/>
<dbReference type="EMBL" id="GL629771">
    <property type="protein sequence ID" value="EFX02547.1"/>
    <property type="molecule type" value="Genomic_DNA"/>
</dbReference>
<feature type="region of interest" description="Disordered" evidence="5">
    <location>
        <begin position="271"/>
        <end position="290"/>
    </location>
</feature>